<dbReference type="PANTHER" id="PTHR30231:SF4">
    <property type="entry name" value="PROTEIN NEN2"/>
    <property type="match status" value="1"/>
</dbReference>
<dbReference type="AlphaFoldDB" id="A0A5I5A544"/>
<feature type="domain" description="Exonuclease" evidence="4">
    <location>
        <begin position="4"/>
        <end position="171"/>
    </location>
</feature>
<accession>A0A5I5A544</accession>
<name>A0A5I5A544_SALET</name>
<proteinExistence type="predicted"/>
<dbReference type="GO" id="GO:0008408">
    <property type="term" value="F:3'-5' exonuclease activity"/>
    <property type="evidence" value="ECO:0007669"/>
    <property type="project" value="TreeGrafter"/>
</dbReference>
<dbReference type="InterPro" id="IPR012337">
    <property type="entry name" value="RNaseH-like_sf"/>
</dbReference>
<dbReference type="PANTHER" id="PTHR30231">
    <property type="entry name" value="DNA POLYMERASE III SUBUNIT EPSILON"/>
    <property type="match status" value="1"/>
</dbReference>
<keyword evidence="1" id="KW-0540">Nuclease</keyword>
<dbReference type="GO" id="GO:0006259">
    <property type="term" value="P:DNA metabolic process"/>
    <property type="evidence" value="ECO:0007669"/>
    <property type="project" value="UniProtKB-ARBA"/>
</dbReference>
<reference evidence="5" key="1">
    <citation type="submission" date="2019-03" db="EMBL/GenBank/DDBJ databases">
        <authorList>
            <person name="Ashton P.M."/>
            <person name="Dallman T."/>
            <person name="Nair S."/>
            <person name="De Pinna E."/>
            <person name="Peters T."/>
            <person name="Grant K."/>
        </authorList>
    </citation>
    <scope>NUCLEOTIDE SEQUENCE [LARGE SCALE GENOMIC DNA]</scope>
    <source>
        <strain evidence="5">313260</strain>
    </source>
</reference>
<dbReference type="Proteomes" id="UP000839561">
    <property type="component" value="Unassembled WGS sequence"/>
</dbReference>
<dbReference type="SUPFAM" id="SSF53098">
    <property type="entry name" value="Ribonuclease H-like"/>
    <property type="match status" value="1"/>
</dbReference>
<dbReference type="Gene3D" id="3.30.420.10">
    <property type="entry name" value="Ribonuclease H-like superfamily/Ribonuclease H"/>
    <property type="match status" value="1"/>
</dbReference>
<dbReference type="GO" id="GO:0003676">
    <property type="term" value="F:nucleic acid binding"/>
    <property type="evidence" value="ECO:0007669"/>
    <property type="project" value="InterPro"/>
</dbReference>
<dbReference type="EMBL" id="AAIONP010000021">
    <property type="protein sequence ID" value="ECG4922549.1"/>
    <property type="molecule type" value="Genomic_DNA"/>
</dbReference>
<evidence type="ECO:0000256" key="2">
    <source>
        <dbReference type="ARBA" id="ARBA00022801"/>
    </source>
</evidence>
<organism evidence="5">
    <name type="scientific">Salmonella enterica subsp. enterica serovar Vitkin</name>
    <dbReference type="NCBI Taxonomy" id="2565162"/>
    <lineage>
        <taxon>Bacteria</taxon>
        <taxon>Pseudomonadati</taxon>
        <taxon>Pseudomonadota</taxon>
        <taxon>Gammaproteobacteria</taxon>
        <taxon>Enterobacterales</taxon>
        <taxon>Enterobacteriaceae</taxon>
        <taxon>Salmonella</taxon>
    </lineage>
</organism>
<dbReference type="CDD" id="cd06127">
    <property type="entry name" value="DEDDh"/>
    <property type="match status" value="1"/>
</dbReference>
<evidence type="ECO:0000313" key="5">
    <source>
        <dbReference type="EMBL" id="ECG4922549.1"/>
    </source>
</evidence>
<evidence type="ECO:0000256" key="1">
    <source>
        <dbReference type="ARBA" id="ARBA00022722"/>
    </source>
</evidence>
<keyword evidence="3 5" id="KW-0269">Exonuclease</keyword>
<keyword evidence="2" id="KW-0378">Hydrolase</keyword>
<sequence>MTENAVYLDTEGTGLDPATDAMLEIAIVDDTGAVLVNSLIAPPAGISSWPEAQRIHGITPAMVAGAPKLAQLAPQIEAAVRGRDVVIYNAEFDTGFLGPLLDSARSVQCCMEAWSEHVHEWDSRFGRLRWHRLAAAADSVQFAWPGQKHRALADTLACRAVWRYLHSPQERERVDALIRDRQLTIEAMNILRSYERKGELRNNRWRDYMTSFLQTWWLRRYGAWTHWTRGLSTANASIEFTQLFFGKSPALLALEDQVSQVYTSRKAIPDNLHPASYFLRETWFQKELSPAAAYIGKKSGWLLYDSAENARIQALFPLRFNKPLRFPGDALLTRSALLKAGLTKLQVDALPPVAERQNGFSGEWYKLYLIAKNTLPNPDTVPLSCCTPEIPATDLHTTERVIQILKSQQGEHS</sequence>
<dbReference type="InterPro" id="IPR013520">
    <property type="entry name" value="Ribonucl_H"/>
</dbReference>
<gene>
    <name evidence="5" type="ORF">E0T03_21685</name>
</gene>
<evidence type="ECO:0000256" key="3">
    <source>
        <dbReference type="ARBA" id="ARBA00022839"/>
    </source>
</evidence>
<evidence type="ECO:0000259" key="4">
    <source>
        <dbReference type="SMART" id="SM00479"/>
    </source>
</evidence>
<dbReference type="InterPro" id="IPR036397">
    <property type="entry name" value="RNaseH_sf"/>
</dbReference>
<comment type="caution">
    <text evidence="5">The sequence shown here is derived from an EMBL/GenBank/DDBJ whole genome shotgun (WGS) entry which is preliminary data.</text>
</comment>
<dbReference type="Pfam" id="PF00929">
    <property type="entry name" value="RNase_T"/>
    <property type="match status" value="1"/>
</dbReference>
<protein>
    <submittedName>
        <fullName evidence="5">3'-5' exonuclease</fullName>
    </submittedName>
</protein>
<dbReference type="SMART" id="SM00479">
    <property type="entry name" value="EXOIII"/>
    <property type="match status" value="1"/>
</dbReference>